<dbReference type="PANTHER" id="PTHR30287">
    <property type="entry name" value="MEMBRANE COMPONENT OF PREDICTED ABC SUPERFAMILY METABOLITE UPTAKE TRANSPORTER"/>
    <property type="match status" value="1"/>
</dbReference>
<feature type="transmembrane region" description="Helical" evidence="6">
    <location>
        <begin position="420"/>
        <end position="449"/>
    </location>
</feature>
<feature type="transmembrane region" description="Helical" evidence="6">
    <location>
        <begin position="793"/>
        <end position="814"/>
    </location>
</feature>
<feature type="transmembrane region" description="Helical" evidence="6">
    <location>
        <begin position="757"/>
        <end position="781"/>
    </location>
</feature>
<dbReference type="EMBL" id="CP104311">
    <property type="protein sequence ID" value="WWF01525.1"/>
    <property type="molecule type" value="Genomic_DNA"/>
</dbReference>
<organism evidence="8 9">
    <name type="scientific">Methylococcus capsulatus</name>
    <dbReference type="NCBI Taxonomy" id="414"/>
    <lineage>
        <taxon>Bacteria</taxon>
        <taxon>Pseudomonadati</taxon>
        <taxon>Pseudomonadota</taxon>
        <taxon>Gammaproteobacteria</taxon>
        <taxon>Methylococcales</taxon>
        <taxon>Methylococcaceae</taxon>
        <taxon>Methylococcus</taxon>
    </lineage>
</organism>
<keyword evidence="4 6" id="KW-1133">Transmembrane helix</keyword>
<feature type="transmembrane region" description="Helical" evidence="6">
    <location>
        <begin position="704"/>
        <end position="725"/>
    </location>
</feature>
<feature type="transmembrane region" description="Helical" evidence="6">
    <location>
        <begin position="259"/>
        <end position="282"/>
    </location>
</feature>
<evidence type="ECO:0000256" key="3">
    <source>
        <dbReference type="ARBA" id="ARBA00022692"/>
    </source>
</evidence>
<keyword evidence="3 6" id="KW-0812">Transmembrane</keyword>
<reference evidence="8 9" key="1">
    <citation type="submission" date="2022-09" db="EMBL/GenBank/DDBJ databases">
        <authorList>
            <person name="Giprobiosintez L."/>
        </authorList>
    </citation>
    <scope>NUCLEOTIDE SEQUENCE [LARGE SCALE GENOMIC DNA]</scope>
    <source>
        <strain evidence="9">VKPM-B-12549 (GBS-15)</strain>
    </source>
</reference>
<evidence type="ECO:0000256" key="4">
    <source>
        <dbReference type="ARBA" id="ARBA00022989"/>
    </source>
</evidence>
<keyword evidence="2" id="KW-1003">Cell membrane</keyword>
<accession>A0ABZ2F513</accession>
<protein>
    <submittedName>
        <fullName evidence="8">ABC transporter permease</fullName>
    </submittedName>
</protein>
<evidence type="ECO:0000259" key="7">
    <source>
        <dbReference type="Pfam" id="PF02687"/>
    </source>
</evidence>
<evidence type="ECO:0000313" key="9">
    <source>
        <dbReference type="Proteomes" id="UP001359308"/>
    </source>
</evidence>
<gene>
    <name evidence="8" type="ORF">N4J17_13790</name>
</gene>
<feature type="transmembrane region" description="Helical" evidence="6">
    <location>
        <begin position="395"/>
        <end position="414"/>
    </location>
</feature>
<proteinExistence type="predicted"/>
<feature type="transmembrane region" description="Helical" evidence="6">
    <location>
        <begin position="353"/>
        <end position="375"/>
    </location>
</feature>
<evidence type="ECO:0000256" key="2">
    <source>
        <dbReference type="ARBA" id="ARBA00022475"/>
    </source>
</evidence>
<keyword evidence="9" id="KW-1185">Reference proteome</keyword>
<dbReference type="Pfam" id="PF02687">
    <property type="entry name" value="FtsX"/>
    <property type="match status" value="1"/>
</dbReference>
<evidence type="ECO:0000313" key="8">
    <source>
        <dbReference type="EMBL" id="WWF01525.1"/>
    </source>
</evidence>
<sequence length="830" mass="90132">MSAGRYFLLAWRLARRDWRSGELGVLLSALVIAVAATAATRLFSDRLARTMVDHAAEFIAGDLTLASHRQIPPEWIRQAEILGLKHAASVEFPSVLMENDQILLTGVKAVSPAYPLRGELRTRDAEAAEDKPAGGIPPLGTVWVESRVLGTLDLTLGASLTVGSAQFRIARLLTHEPDRRGDLYSLSPRVIMNLGDLPVTRIIQPGSRVHHYDMFAGEDTAVRRFKSWLKPRLQHGERLLDVHEDRPEVGTALSRAERYLGMTSVMVVLIAGVAIGMSARRYTERHSDMTALLKCMGAERNDILTIHVFVLMIVSLPGALLGSALGYFVQAGIARSVAGLLPRGLTQPGLESLLTAPLMGLIVLAGFAVPPLLGLMRVPPLRVLRRDLGPTPPSVWLSLGFAILALGALLLRAAQDPVLVGLVLAGGTAALAGFHLCLGGMLRALPALLRQRPLVWRLGVHSLLRRRRLASFQIMGFGLAMAAMLISHVVQKELVSEWKRQLPDNAPNFFALNLQETELDRFRQMLEADSIESSEIYPIVRGRLVTVDGTDARKLAPKDSQAEAAVERDLSLTWSEALPAGNRLVQGSWWSGAPQRVSVEEKLAAELGIRIGARLTFDVAGTPVPATVESIRNVSWDAMTPNFYMIFSPGSLQGQPRTYMTSFHVPSEQTTMLNALVKAFPAITLLDVDALLKQFQSILQQVTLAVQVVLGFATVAGFTVLFGAVHATAEGRLRDDALLRAIGADTPLLKSSQWIEFASLGFLAGILAAACTELVGAVVFSRMMNLTPQAHPWLWLAAPCLGAITVGVAGRWSVRRVVNTSPNDVLRDLP</sequence>
<dbReference type="InterPro" id="IPR003838">
    <property type="entry name" value="ABC3_permease_C"/>
</dbReference>
<evidence type="ECO:0000256" key="6">
    <source>
        <dbReference type="SAM" id="Phobius"/>
    </source>
</evidence>
<evidence type="ECO:0000256" key="5">
    <source>
        <dbReference type="ARBA" id="ARBA00023136"/>
    </source>
</evidence>
<feature type="transmembrane region" description="Helical" evidence="6">
    <location>
        <begin position="303"/>
        <end position="333"/>
    </location>
</feature>
<dbReference type="PANTHER" id="PTHR30287:SF1">
    <property type="entry name" value="INNER MEMBRANE PROTEIN"/>
    <property type="match status" value="1"/>
</dbReference>
<dbReference type="InterPro" id="IPR038766">
    <property type="entry name" value="Membrane_comp_ABC_pdt"/>
</dbReference>
<comment type="subcellular location">
    <subcellularLocation>
        <location evidence="1">Cell membrane</location>
        <topology evidence="1">Multi-pass membrane protein</topology>
    </subcellularLocation>
</comment>
<name>A0ABZ2F513_METCP</name>
<feature type="domain" description="ABC3 transporter permease C-terminal" evidence="7">
    <location>
        <begin position="263"/>
        <end position="380"/>
    </location>
</feature>
<feature type="transmembrane region" description="Helical" evidence="6">
    <location>
        <begin position="469"/>
        <end position="490"/>
    </location>
</feature>
<dbReference type="Proteomes" id="UP001359308">
    <property type="component" value="Chromosome"/>
</dbReference>
<dbReference type="RefSeq" id="WP_198321991.1">
    <property type="nucleotide sequence ID" value="NZ_CP104311.1"/>
</dbReference>
<evidence type="ECO:0000256" key="1">
    <source>
        <dbReference type="ARBA" id="ARBA00004651"/>
    </source>
</evidence>
<keyword evidence="5 6" id="KW-0472">Membrane</keyword>